<keyword evidence="1" id="KW-0472">Membrane</keyword>
<evidence type="ECO:0000256" key="1">
    <source>
        <dbReference type="SAM" id="Phobius"/>
    </source>
</evidence>
<keyword evidence="1" id="KW-0812">Transmembrane</keyword>
<evidence type="ECO:0000313" key="3">
    <source>
        <dbReference type="Proteomes" id="UP000278756"/>
    </source>
</evidence>
<dbReference type="EMBL" id="AP018827">
    <property type="protein sequence ID" value="BBF79757.1"/>
    <property type="molecule type" value="Genomic_DNA"/>
</dbReference>
<feature type="transmembrane region" description="Helical" evidence="1">
    <location>
        <begin position="187"/>
        <end position="205"/>
    </location>
</feature>
<sequence>MGEGEVTVSYPRIYRYRGSTRLAIIGLGLIFLGMAAGGFYLGLIEWREPDGDWFTRFAWPAISTFFLISGVIWLVETLRASLALYPDRLVCQTAWSRYEVRRDDISGIKIASGSAKHIHLPIVLKDGRTCTVEIFGARDDVLDGWFAGIENLDRNEAKEVAERLFENSAYGPARDIRERRARRDQTCVQWAYCLTSGLTLWGMLWPRPLPWCMGALAGVCLLIVVLAILNRRRWALHDIAQDNRVHVGGLAIAPSVILALRACAEGDFVDWTAFLVTAGLAGMVAFLVIRRLEHPSFKAVDLFAWPLYAAWFAGVLSFGNWYFDDARPKIIPVEVVARGEGSDYTLTIGAWGPKTGTEDVDVPKALYDKTPVGGRLCVHLHPGRLGWEWYEVCPCQAESKPST</sequence>
<accession>A0A3G9FZE5</accession>
<feature type="transmembrane region" description="Helical" evidence="1">
    <location>
        <begin position="56"/>
        <end position="75"/>
    </location>
</feature>
<feature type="transmembrane region" description="Helical" evidence="1">
    <location>
        <begin position="268"/>
        <end position="290"/>
    </location>
</feature>
<feature type="transmembrane region" description="Helical" evidence="1">
    <location>
        <begin position="211"/>
        <end position="229"/>
    </location>
</feature>
<name>A0A3G9FZE5_9CAUL</name>
<feature type="transmembrane region" description="Helical" evidence="1">
    <location>
        <begin position="302"/>
        <end position="323"/>
    </location>
</feature>
<feature type="transmembrane region" description="Helical" evidence="1">
    <location>
        <begin position="22"/>
        <end position="44"/>
    </location>
</feature>
<protein>
    <submittedName>
        <fullName evidence="2">Uncharacterized protein</fullName>
    </submittedName>
</protein>
<organism evidence="2 3">
    <name type="scientific">Asticcacaulis excentricus</name>
    <dbReference type="NCBI Taxonomy" id="78587"/>
    <lineage>
        <taxon>Bacteria</taxon>
        <taxon>Pseudomonadati</taxon>
        <taxon>Pseudomonadota</taxon>
        <taxon>Alphaproteobacteria</taxon>
        <taxon>Caulobacterales</taxon>
        <taxon>Caulobacteraceae</taxon>
        <taxon>Asticcacaulis</taxon>
    </lineage>
</organism>
<keyword evidence="1" id="KW-1133">Transmembrane helix</keyword>
<dbReference type="AlphaFoldDB" id="A0A3G9FZE5"/>
<dbReference type="Proteomes" id="UP000278756">
    <property type="component" value="Chromosome 1"/>
</dbReference>
<reference evidence="3" key="2">
    <citation type="journal article" date="2017" name="Plant Physiol. Biochem.">
        <title>Differential oxidative and antioxidative response of duckweed Lemna minor toward plant growth promoting/inhibiting bacteria.</title>
        <authorList>
            <person name="Ishizawa H."/>
            <person name="Kuroda M."/>
            <person name="Morikawa M."/>
            <person name="Ike M."/>
        </authorList>
    </citation>
    <scope>NUCLEOTIDE SEQUENCE [LARGE SCALE GENOMIC DNA]</scope>
    <source>
        <strain evidence="3">M6</strain>
    </source>
</reference>
<proteinExistence type="predicted"/>
<evidence type="ECO:0000313" key="2">
    <source>
        <dbReference type="EMBL" id="BBF79757.1"/>
    </source>
</evidence>
<gene>
    <name evidence="2" type="ORF">EM6_0328</name>
</gene>
<reference evidence="3" key="1">
    <citation type="journal article" date="2017" name="Biotechnol. Biofuels">
        <title>Evaluation of environmental bacterial communities as a factor affecting the growth of duckweed Lemna minor.</title>
        <authorList>
            <person name="Ishizawa H."/>
            <person name="Kuroda M."/>
            <person name="Morikawa M."/>
            <person name="Ike M."/>
        </authorList>
    </citation>
    <scope>NUCLEOTIDE SEQUENCE [LARGE SCALE GENOMIC DNA]</scope>
    <source>
        <strain evidence="3">M6</strain>
    </source>
</reference>